<dbReference type="AlphaFoldDB" id="A0A9W6P271"/>
<reference evidence="2" key="1">
    <citation type="submission" date="2023-02" db="EMBL/GenBank/DDBJ databases">
        <title>Nocardiopsis ansamitocini NBRC 112285.</title>
        <authorList>
            <person name="Ichikawa N."/>
            <person name="Sato H."/>
            <person name="Tonouchi N."/>
        </authorList>
    </citation>
    <scope>NUCLEOTIDE SEQUENCE</scope>
    <source>
        <strain evidence="2">NBRC 112285</strain>
    </source>
</reference>
<proteinExistence type="predicted"/>
<evidence type="ECO:0000313" key="2">
    <source>
        <dbReference type="EMBL" id="GLU45793.1"/>
    </source>
</evidence>
<dbReference type="Proteomes" id="UP001165092">
    <property type="component" value="Unassembled WGS sequence"/>
</dbReference>
<keyword evidence="1" id="KW-0472">Membrane</keyword>
<keyword evidence="3" id="KW-1185">Reference proteome</keyword>
<feature type="transmembrane region" description="Helical" evidence="1">
    <location>
        <begin position="34"/>
        <end position="56"/>
    </location>
</feature>
<feature type="transmembrane region" description="Helical" evidence="1">
    <location>
        <begin position="68"/>
        <end position="86"/>
    </location>
</feature>
<comment type="caution">
    <text evidence="2">The sequence shown here is derived from an EMBL/GenBank/DDBJ whole genome shotgun (WGS) entry which is preliminary data.</text>
</comment>
<sequence length="191" mass="20276">MVVAAIVICEALFWVLVLGGLATRYLLRMRVLSAALFLLVPVLDVLLLSVITVHLAKGATAEWSHGVGVLYLGFTVAYGHSVIAWADVRFAHRFAGGPAPTKAPRKGAARVRHEAVAWARGSVAAAIGAGVLWAMIWFVGDPERVQALSGFYAPLSIFMLVNTIIAGWGIAKGVLSLGDGTAAEETERVRT</sequence>
<keyword evidence="1" id="KW-1133">Transmembrane helix</keyword>
<keyword evidence="1" id="KW-0812">Transmembrane</keyword>
<accession>A0A9W6P271</accession>
<name>A0A9W6P271_9ACTN</name>
<feature type="transmembrane region" description="Helical" evidence="1">
    <location>
        <begin position="151"/>
        <end position="171"/>
    </location>
</feature>
<feature type="transmembrane region" description="Helical" evidence="1">
    <location>
        <begin position="115"/>
        <end position="139"/>
    </location>
</feature>
<dbReference type="EMBL" id="BSQG01000001">
    <property type="protein sequence ID" value="GLU45793.1"/>
    <property type="molecule type" value="Genomic_DNA"/>
</dbReference>
<organism evidence="2 3">
    <name type="scientific">Nocardiopsis ansamitocini</name>
    <dbReference type="NCBI Taxonomy" id="1670832"/>
    <lineage>
        <taxon>Bacteria</taxon>
        <taxon>Bacillati</taxon>
        <taxon>Actinomycetota</taxon>
        <taxon>Actinomycetes</taxon>
        <taxon>Streptosporangiales</taxon>
        <taxon>Nocardiopsidaceae</taxon>
        <taxon>Nocardiopsis</taxon>
    </lineage>
</organism>
<feature type="transmembrane region" description="Helical" evidence="1">
    <location>
        <begin position="6"/>
        <end position="27"/>
    </location>
</feature>
<gene>
    <name evidence="2" type="ORF">Nans01_01440</name>
</gene>
<protein>
    <submittedName>
        <fullName evidence="2">Uncharacterized protein</fullName>
    </submittedName>
</protein>
<evidence type="ECO:0000256" key="1">
    <source>
        <dbReference type="SAM" id="Phobius"/>
    </source>
</evidence>
<evidence type="ECO:0000313" key="3">
    <source>
        <dbReference type="Proteomes" id="UP001165092"/>
    </source>
</evidence>